<name>A0A085LSF1_9BILA</name>
<dbReference type="AlphaFoldDB" id="A0A085LSF1"/>
<organism evidence="1 2">
    <name type="scientific">Trichuris suis</name>
    <name type="common">pig whipworm</name>
    <dbReference type="NCBI Taxonomy" id="68888"/>
    <lineage>
        <taxon>Eukaryota</taxon>
        <taxon>Metazoa</taxon>
        <taxon>Ecdysozoa</taxon>
        <taxon>Nematoda</taxon>
        <taxon>Enoplea</taxon>
        <taxon>Dorylaimia</taxon>
        <taxon>Trichinellida</taxon>
        <taxon>Trichuridae</taxon>
        <taxon>Trichuris</taxon>
    </lineage>
</organism>
<keyword evidence="2" id="KW-1185">Reference proteome</keyword>
<dbReference type="Proteomes" id="UP000030764">
    <property type="component" value="Unassembled WGS sequence"/>
</dbReference>
<accession>A0A085LSF1</accession>
<reference evidence="1 2" key="1">
    <citation type="journal article" date="2014" name="Nat. Genet.">
        <title>Genome and transcriptome of the porcine whipworm Trichuris suis.</title>
        <authorList>
            <person name="Jex A.R."/>
            <person name="Nejsum P."/>
            <person name="Schwarz E.M."/>
            <person name="Hu L."/>
            <person name="Young N.D."/>
            <person name="Hall R.S."/>
            <person name="Korhonen P.K."/>
            <person name="Liao S."/>
            <person name="Thamsborg S."/>
            <person name="Xia J."/>
            <person name="Xu P."/>
            <person name="Wang S."/>
            <person name="Scheerlinck J.P."/>
            <person name="Hofmann A."/>
            <person name="Sternberg P.W."/>
            <person name="Wang J."/>
            <person name="Gasser R.B."/>
        </authorList>
    </citation>
    <scope>NUCLEOTIDE SEQUENCE [LARGE SCALE GENOMIC DNA]</scope>
    <source>
        <strain evidence="1">DCEP-RM93M</strain>
    </source>
</reference>
<evidence type="ECO:0000313" key="2">
    <source>
        <dbReference type="Proteomes" id="UP000030764"/>
    </source>
</evidence>
<sequence length="80" mass="8753">MSLLKATLNPIHDEEFHCKSYAIDRAPPQKERACYGDPVAFANPFPFLQFSMSAESPGKAAKPACMNVKHPAEVSSFALV</sequence>
<dbReference type="EMBL" id="KL363311">
    <property type="protein sequence ID" value="KFD47897.1"/>
    <property type="molecule type" value="Genomic_DNA"/>
</dbReference>
<protein>
    <submittedName>
        <fullName evidence="1">Uncharacterized protein</fullName>
    </submittedName>
</protein>
<evidence type="ECO:0000313" key="1">
    <source>
        <dbReference type="EMBL" id="KFD47897.1"/>
    </source>
</evidence>
<gene>
    <name evidence="1" type="ORF">M513_11250</name>
</gene>
<proteinExistence type="predicted"/>